<dbReference type="InterPro" id="IPR020846">
    <property type="entry name" value="MFS_dom"/>
</dbReference>
<dbReference type="PANTHER" id="PTHR23517:SF13">
    <property type="entry name" value="MAJOR FACILITATOR SUPERFAMILY MFS_1"/>
    <property type="match status" value="1"/>
</dbReference>
<evidence type="ECO:0000313" key="10">
    <source>
        <dbReference type="Proteomes" id="UP000266206"/>
    </source>
</evidence>
<feature type="transmembrane region" description="Helical" evidence="7">
    <location>
        <begin position="348"/>
        <end position="370"/>
    </location>
</feature>
<evidence type="ECO:0000259" key="8">
    <source>
        <dbReference type="PROSITE" id="PS50850"/>
    </source>
</evidence>
<comment type="caution">
    <text evidence="9">The sequence shown here is derived from an EMBL/GenBank/DDBJ whole genome shotgun (WGS) entry which is preliminary data.</text>
</comment>
<evidence type="ECO:0000256" key="7">
    <source>
        <dbReference type="SAM" id="Phobius"/>
    </source>
</evidence>
<dbReference type="PANTHER" id="PTHR23517">
    <property type="entry name" value="RESISTANCE PROTEIN MDTM, PUTATIVE-RELATED-RELATED"/>
    <property type="match status" value="1"/>
</dbReference>
<dbReference type="InterPro" id="IPR011701">
    <property type="entry name" value="MFS"/>
</dbReference>
<dbReference type="Proteomes" id="UP000266206">
    <property type="component" value="Unassembled WGS sequence"/>
</dbReference>
<proteinExistence type="predicted"/>
<sequence>MTVGMELLKRWGGFVGVTVLVCLCFATSSLPTPLYPIYERAWQIPPSSLSYIFTSYMVAVFATLLCFGRVSDTFGRFKVIVASVLMLMLGLGLSMVAQGVGTLILARAIIGFGNGILATTAALAMGEAHPQQDRRKAAVVTSSAITVSFGAGPVIGGVIAQWNVYPLVLPYVFILVFAVLTLLLIIASRHQLQGPAGARAPLSIVPKMALPVVGNRPPFLLGCAGGFFTFGVGCLFASLVPSVLPELNLPWQGPIVVGVAFIFMAIASTLVQITQTQLPPFKGLTFGMSAFGLSVVFLAGGMYTHSVVVLIVAMICFGIGQGFGFLYASMIAGLHADEHRRAANMSTFFLSAYTGATVPIIGVGILADHVGLSTAIYTFCFITTAVLGCLSAYSAWMHRHRKIA</sequence>
<evidence type="ECO:0000313" key="9">
    <source>
        <dbReference type="EMBL" id="RIY40391.1"/>
    </source>
</evidence>
<evidence type="ECO:0000256" key="6">
    <source>
        <dbReference type="ARBA" id="ARBA00023136"/>
    </source>
</evidence>
<feature type="transmembrane region" description="Helical" evidence="7">
    <location>
        <begin position="79"/>
        <end position="98"/>
    </location>
</feature>
<feature type="transmembrane region" description="Helical" evidence="7">
    <location>
        <begin position="168"/>
        <end position="187"/>
    </location>
</feature>
<feature type="transmembrane region" description="Helical" evidence="7">
    <location>
        <begin position="219"/>
        <end position="239"/>
    </location>
</feature>
<keyword evidence="3" id="KW-1003">Cell membrane</keyword>
<evidence type="ECO:0000256" key="4">
    <source>
        <dbReference type="ARBA" id="ARBA00022692"/>
    </source>
</evidence>
<dbReference type="AlphaFoldDB" id="A0A3A1YSA3"/>
<dbReference type="GO" id="GO:0022857">
    <property type="term" value="F:transmembrane transporter activity"/>
    <property type="evidence" value="ECO:0007669"/>
    <property type="project" value="InterPro"/>
</dbReference>
<dbReference type="InterPro" id="IPR036259">
    <property type="entry name" value="MFS_trans_sf"/>
</dbReference>
<dbReference type="InterPro" id="IPR050171">
    <property type="entry name" value="MFS_Transporters"/>
</dbReference>
<dbReference type="SUPFAM" id="SSF103473">
    <property type="entry name" value="MFS general substrate transporter"/>
    <property type="match status" value="1"/>
</dbReference>
<gene>
    <name evidence="9" type="ORF">CJP73_11035</name>
</gene>
<feature type="transmembrane region" description="Helical" evidence="7">
    <location>
        <begin position="283"/>
        <end position="303"/>
    </location>
</feature>
<evidence type="ECO:0000256" key="3">
    <source>
        <dbReference type="ARBA" id="ARBA00022475"/>
    </source>
</evidence>
<reference evidence="9 10" key="1">
    <citation type="submission" date="2017-08" db="EMBL/GenBank/DDBJ databases">
        <title>Pusillimonas indicus sp. nov., a member of the family Alcaligenaceae isolated from surface seawater.</title>
        <authorList>
            <person name="Li J."/>
        </authorList>
    </citation>
    <scope>NUCLEOTIDE SEQUENCE [LARGE SCALE GENOMIC DNA]</scope>
    <source>
        <strain evidence="9 10">L52-1-41</strain>
    </source>
</reference>
<feature type="transmembrane region" description="Helical" evidence="7">
    <location>
        <begin position="376"/>
        <end position="396"/>
    </location>
</feature>
<protein>
    <recommendedName>
        <fullName evidence="8">Major facilitator superfamily (MFS) profile domain-containing protein</fullName>
    </recommendedName>
</protein>
<dbReference type="RefSeq" id="WP_119516487.1">
    <property type="nucleotide sequence ID" value="NZ_NQYH01000009.1"/>
</dbReference>
<feature type="transmembrane region" description="Helical" evidence="7">
    <location>
        <begin position="251"/>
        <end position="271"/>
    </location>
</feature>
<dbReference type="GO" id="GO:0005886">
    <property type="term" value="C:plasma membrane"/>
    <property type="evidence" value="ECO:0007669"/>
    <property type="project" value="UniProtKB-SubCell"/>
</dbReference>
<evidence type="ECO:0000256" key="2">
    <source>
        <dbReference type="ARBA" id="ARBA00022448"/>
    </source>
</evidence>
<keyword evidence="2" id="KW-0813">Transport</keyword>
<feature type="domain" description="Major facilitator superfamily (MFS) profile" evidence="8">
    <location>
        <begin position="1"/>
        <end position="404"/>
    </location>
</feature>
<dbReference type="Pfam" id="PF07690">
    <property type="entry name" value="MFS_1"/>
    <property type="match status" value="1"/>
</dbReference>
<dbReference type="PROSITE" id="PS50850">
    <property type="entry name" value="MFS"/>
    <property type="match status" value="1"/>
</dbReference>
<evidence type="ECO:0000256" key="1">
    <source>
        <dbReference type="ARBA" id="ARBA00004651"/>
    </source>
</evidence>
<comment type="subcellular location">
    <subcellularLocation>
        <location evidence="1">Cell membrane</location>
        <topology evidence="1">Multi-pass membrane protein</topology>
    </subcellularLocation>
</comment>
<feature type="transmembrane region" description="Helical" evidence="7">
    <location>
        <begin position="137"/>
        <end position="162"/>
    </location>
</feature>
<dbReference type="EMBL" id="NQYH01000009">
    <property type="protein sequence ID" value="RIY40391.1"/>
    <property type="molecule type" value="Genomic_DNA"/>
</dbReference>
<feature type="transmembrane region" description="Helical" evidence="7">
    <location>
        <begin position="104"/>
        <end position="125"/>
    </location>
</feature>
<evidence type="ECO:0000256" key="5">
    <source>
        <dbReference type="ARBA" id="ARBA00022989"/>
    </source>
</evidence>
<feature type="transmembrane region" description="Helical" evidence="7">
    <location>
        <begin position="50"/>
        <end position="67"/>
    </location>
</feature>
<dbReference type="OrthoDB" id="9810492at2"/>
<feature type="transmembrane region" description="Helical" evidence="7">
    <location>
        <begin position="12"/>
        <end position="30"/>
    </location>
</feature>
<organism evidence="9 10">
    <name type="scientific">Neopusillimonas maritima</name>
    <dbReference type="NCBI Taxonomy" id="2026239"/>
    <lineage>
        <taxon>Bacteria</taxon>
        <taxon>Pseudomonadati</taxon>
        <taxon>Pseudomonadota</taxon>
        <taxon>Betaproteobacteria</taxon>
        <taxon>Burkholderiales</taxon>
        <taxon>Alcaligenaceae</taxon>
        <taxon>Neopusillimonas</taxon>
    </lineage>
</organism>
<keyword evidence="5 7" id="KW-1133">Transmembrane helix</keyword>
<dbReference type="Gene3D" id="1.20.1250.20">
    <property type="entry name" value="MFS general substrate transporter like domains"/>
    <property type="match status" value="1"/>
</dbReference>
<keyword evidence="6 7" id="KW-0472">Membrane</keyword>
<name>A0A3A1YSA3_9BURK</name>
<keyword evidence="4 7" id="KW-0812">Transmembrane</keyword>
<feature type="transmembrane region" description="Helical" evidence="7">
    <location>
        <begin position="309"/>
        <end position="336"/>
    </location>
</feature>
<accession>A0A3A1YSA3</accession>